<dbReference type="Gene3D" id="3.30.565.10">
    <property type="entry name" value="Histidine kinase-like ATPase, C-terminal domain"/>
    <property type="match status" value="1"/>
</dbReference>
<keyword evidence="2" id="KW-0472">Membrane</keyword>
<keyword evidence="4" id="KW-0808">Transferase</keyword>
<keyword evidence="4" id="KW-0418">Kinase</keyword>
<dbReference type="Gene3D" id="2.60.40.10">
    <property type="entry name" value="Immunoglobulins"/>
    <property type="match status" value="1"/>
</dbReference>
<dbReference type="SUPFAM" id="SSF82171">
    <property type="entry name" value="DPP6 N-terminal domain-like"/>
    <property type="match status" value="1"/>
</dbReference>
<dbReference type="InterPro" id="IPR036890">
    <property type="entry name" value="HATPase_C_sf"/>
</dbReference>
<evidence type="ECO:0000259" key="3">
    <source>
        <dbReference type="PROSITE" id="PS50109"/>
    </source>
</evidence>
<keyword evidence="2" id="KW-0812">Transmembrane</keyword>
<keyword evidence="1" id="KW-0597">Phosphoprotein</keyword>
<proteinExistence type="predicted"/>
<dbReference type="EMBL" id="FOIU01000001">
    <property type="protein sequence ID" value="SEW09455.1"/>
    <property type="molecule type" value="Genomic_DNA"/>
</dbReference>
<dbReference type="RefSeq" id="WP_089790918.1">
    <property type="nucleotide sequence ID" value="NZ_FOIU01000001.1"/>
</dbReference>
<organism evidence="4 5">
    <name type="scientific">Chryseobacterium wanjuense</name>
    <dbReference type="NCBI Taxonomy" id="356305"/>
    <lineage>
        <taxon>Bacteria</taxon>
        <taxon>Pseudomonadati</taxon>
        <taxon>Bacteroidota</taxon>
        <taxon>Flavobacteriia</taxon>
        <taxon>Flavobacteriales</taxon>
        <taxon>Weeksellaceae</taxon>
        <taxon>Chryseobacterium group</taxon>
        <taxon>Chryseobacterium</taxon>
    </lineage>
</organism>
<dbReference type="InterPro" id="IPR015943">
    <property type="entry name" value="WD40/YVTN_repeat-like_dom_sf"/>
</dbReference>
<feature type="domain" description="Histidine kinase" evidence="3">
    <location>
        <begin position="784"/>
        <end position="996"/>
    </location>
</feature>
<dbReference type="AlphaFoldDB" id="A0A1I0P5U6"/>
<dbReference type="InterPro" id="IPR003594">
    <property type="entry name" value="HATPase_dom"/>
</dbReference>
<dbReference type="SMART" id="SM00387">
    <property type="entry name" value="HATPase_c"/>
    <property type="match status" value="1"/>
</dbReference>
<accession>A0A1I0P5U6</accession>
<dbReference type="Pfam" id="PF07494">
    <property type="entry name" value="Reg_prop"/>
    <property type="match status" value="1"/>
</dbReference>
<feature type="transmembrane region" description="Helical" evidence="2">
    <location>
        <begin position="709"/>
        <end position="732"/>
    </location>
</feature>
<dbReference type="InterPro" id="IPR036097">
    <property type="entry name" value="HisK_dim/P_sf"/>
</dbReference>
<name>A0A1I0P5U6_9FLAO</name>
<evidence type="ECO:0000313" key="4">
    <source>
        <dbReference type="EMBL" id="SEW09455.1"/>
    </source>
</evidence>
<evidence type="ECO:0000313" key="5">
    <source>
        <dbReference type="Proteomes" id="UP000199469"/>
    </source>
</evidence>
<dbReference type="Pfam" id="PF02518">
    <property type="entry name" value="HATPase_c"/>
    <property type="match status" value="1"/>
</dbReference>
<dbReference type="STRING" id="356305.SAMN05421841_0998"/>
<evidence type="ECO:0000256" key="1">
    <source>
        <dbReference type="ARBA" id="ARBA00022553"/>
    </source>
</evidence>
<sequence>MKFYYFILIFSSLIVHGQRYASQWYGMDQGLPQNSIKDIAKDKDGFIWLSTDGGILRYDGTSFLLHNDFKISSLSFKDFLRYGNDGFICFNNGEKEGVLISGRTVKVLPEDKLVRTYALKGAYQSKRFCKNSLIEYFFPDVDCYYIKTDSGTYFFDNKNIEYQARNGKKKLIQQNFHHPYLKQSFEQNGVIYIADPQNRRTMILRNGTVSYDNQPSLYNDPKTKIYWHQDNKQVFVINNDNIYVSKIVNGKPTLSFLMQYKDVEKLFLYCMFYDEEANKMYFGNVVNGLNIVNLSNFYVSQKNIPYTGEVCYEALPFTKNSVITKDGIEYYKDKVNKWYSARVKYDKRFLIYDDSQNLLYLEFNKLHRRYRSTQYQKRDSISFPGKSVEGLYKIGKKYVISIPDYNWNYHLTIFTDDTFKNPKNVFKFKSNINFVTEYNSDMMYVGTSNGIYLLSLSKNKVVKYLAKDLPIKEIQRTKDGNFWFTTYNKGLYLLKDDEVIRMPEDKNGYIASAHHILEDNHGMFWISSNNGLFKVSKKSLLDYAQDKNSKVTYYRYTKENGFLNNEFNGSSNPSGNILENGEFVFPSMEGFVFFKPGEIKSHYPKSDQLYIERAKIGKDIVGFKDTLRLKSDYKNVDIFLDIPYYYDIENIYLEAKLENSGNNKWEEVRKDKKYTLGSVDPGNYTLLIRFLVADGKFVYKKIFLEIKPFFYQTMLFKILVMLLIVTAIVLIIQMRTNFLRIKNKKLQSNLHNRNLELKETSDTLEMTKNKLKNEAEYQQKIMESISHDITTPVRFIALLSQKLSEAEDAKIQKKYFDGIYKTSEQLFKFTLGLKEYTELYKEENVFDDEAHSLYELAEDKKLLFEEVASDNNTTITNLCDPELKIRTNHNILSAILHNLIDNAVKNTTDGKIEITSDVKGNELEINISDTGKGMSQSQIEYYSHVFESMETENFVFKNYGLGLHMVIQLSKKINAKISFHENSPKGTIVKIFLKLH</sequence>
<dbReference type="Gene3D" id="2.130.10.10">
    <property type="entry name" value="YVTN repeat-like/Quinoprotein amine dehydrogenase"/>
    <property type="match status" value="2"/>
</dbReference>
<dbReference type="PANTHER" id="PTHR43547:SF2">
    <property type="entry name" value="HYBRID SIGNAL TRANSDUCTION HISTIDINE KINASE C"/>
    <property type="match status" value="1"/>
</dbReference>
<dbReference type="InterPro" id="IPR005467">
    <property type="entry name" value="His_kinase_dom"/>
</dbReference>
<evidence type="ECO:0000256" key="2">
    <source>
        <dbReference type="SAM" id="Phobius"/>
    </source>
</evidence>
<dbReference type="InterPro" id="IPR011110">
    <property type="entry name" value="Reg_prop"/>
</dbReference>
<dbReference type="PROSITE" id="PS50109">
    <property type="entry name" value="HIS_KIN"/>
    <property type="match status" value="1"/>
</dbReference>
<dbReference type="CDD" id="cd00075">
    <property type="entry name" value="HATPase"/>
    <property type="match status" value="1"/>
</dbReference>
<dbReference type="Proteomes" id="UP000199469">
    <property type="component" value="Unassembled WGS sequence"/>
</dbReference>
<gene>
    <name evidence="4" type="ORF">SAMN05421841_0998</name>
</gene>
<protein>
    <submittedName>
        <fullName evidence="4">Signal transduction histidine kinase</fullName>
    </submittedName>
</protein>
<keyword evidence="5" id="KW-1185">Reference proteome</keyword>
<dbReference type="PANTHER" id="PTHR43547">
    <property type="entry name" value="TWO-COMPONENT HISTIDINE KINASE"/>
    <property type="match status" value="1"/>
</dbReference>
<dbReference type="GO" id="GO:0000155">
    <property type="term" value="F:phosphorelay sensor kinase activity"/>
    <property type="evidence" value="ECO:0007669"/>
    <property type="project" value="InterPro"/>
</dbReference>
<keyword evidence="2" id="KW-1133">Transmembrane helix</keyword>
<dbReference type="InterPro" id="IPR013783">
    <property type="entry name" value="Ig-like_fold"/>
</dbReference>
<dbReference type="SUPFAM" id="SSF55874">
    <property type="entry name" value="ATPase domain of HSP90 chaperone/DNA topoisomerase II/histidine kinase"/>
    <property type="match status" value="1"/>
</dbReference>
<dbReference type="Gene3D" id="1.10.287.130">
    <property type="match status" value="1"/>
</dbReference>
<dbReference type="SUPFAM" id="SSF47384">
    <property type="entry name" value="Homodimeric domain of signal transducing histidine kinase"/>
    <property type="match status" value="1"/>
</dbReference>
<reference evidence="5" key="1">
    <citation type="submission" date="2016-10" db="EMBL/GenBank/DDBJ databases">
        <authorList>
            <person name="Varghese N."/>
            <person name="Submissions S."/>
        </authorList>
    </citation>
    <scope>NUCLEOTIDE SEQUENCE [LARGE SCALE GENOMIC DNA]</scope>
    <source>
        <strain evidence="5">DSM 17724</strain>
    </source>
</reference>